<dbReference type="Proteomes" id="UP000294881">
    <property type="component" value="Unassembled WGS sequence"/>
</dbReference>
<sequence length="98" mass="11323">MSGTMRSSAGLDERRRRILYRSWHRGTREMDLLLGQFADARIDALDARDLDDIEALLEAQDRDVFSWLTGELALPAEFDTPVFSQIREFHRHTGAVFI</sequence>
<dbReference type="PANTHER" id="PTHR12469">
    <property type="entry name" value="PROTEIN EMI5 HOMOLOG, MITOCHONDRIAL"/>
    <property type="match status" value="1"/>
</dbReference>
<gene>
    <name evidence="4" type="ORF">EV666_11412</name>
</gene>
<organism evidence="4 5">
    <name type="scientific">Camelimonas lactis</name>
    <dbReference type="NCBI Taxonomy" id="659006"/>
    <lineage>
        <taxon>Bacteria</taxon>
        <taxon>Pseudomonadati</taxon>
        <taxon>Pseudomonadota</taxon>
        <taxon>Alphaproteobacteria</taxon>
        <taxon>Hyphomicrobiales</taxon>
        <taxon>Chelatococcaceae</taxon>
        <taxon>Camelimonas</taxon>
    </lineage>
</organism>
<dbReference type="InterPro" id="IPR005631">
    <property type="entry name" value="SDH"/>
</dbReference>
<protein>
    <recommendedName>
        <fullName evidence="2">FAD assembly factor SdhE</fullName>
    </recommendedName>
</protein>
<accession>A0A4R2GNN8</accession>
<dbReference type="SUPFAM" id="SSF109910">
    <property type="entry name" value="YgfY-like"/>
    <property type="match status" value="1"/>
</dbReference>
<evidence type="ECO:0000313" key="4">
    <source>
        <dbReference type="EMBL" id="TCO10309.1"/>
    </source>
</evidence>
<comment type="caution">
    <text evidence="4">The sequence shown here is derived from an EMBL/GenBank/DDBJ whole genome shotgun (WGS) entry which is preliminary data.</text>
</comment>
<dbReference type="EMBL" id="SLWL01000014">
    <property type="protein sequence ID" value="TCO10309.1"/>
    <property type="molecule type" value="Genomic_DNA"/>
</dbReference>
<dbReference type="FunFam" id="1.10.150.250:FF:000004">
    <property type="entry name" value="Succinate dehydrogenase assembly factor 2, mitochondrial"/>
    <property type="match status" value="1"/>
</dbReference>
<comment type="similarity">
    <text evidence="1">Belongs to the SdhE FAD assembly factor family.</text>
</comment>
<keyword evidence="5" id="KW-1185">Reference proteome</keyword>
<dbReference type="RefSeq" id="WP_132009506.1">
    <property type="nucleotide sequence ID" value="NZ_JBHUNN010000002.1"/>
</dbReference>
<reference evidence="4 5" key="1">
    <citation type="submission" date="2019-03" db="EMBL/GenBank/DDBJ databases">
        <title>Genomic Encyclopedia of Type Strains, Phase IV (KMG-IV): sequencing the most valuable type-strain genomes for metagenomic binning, comparative biology and taxonomic classification.</title>
        <authorList>
            <person name="Goeker M."/>
        </authorList>
    </citation>
    <scope>NUCLEOTIDE SEQUENCE [LARGE SCALE GENOMIC DNA]</scope>
    <source>
        <strain evidence="4 5">DSM 22958</strain>
    </source>
</reference>
<proteinExistence type="inferred from homology"/>
<dbReference type="AlphaFoldDB" id="A0A4R2GNN8"/>
<evidence type="ECO:0000256" key="3">
    <source>
        <dbReference type="ARBA" id="ARBA00023186"/>
    </source>
</evidence>
<evidence type="ECO:0000313" key="5">
    <source>
        <dbReference type="Proteomes" id="UP000294881"/>
    </source>
</evidence>
<dbReference type="GO" id="GO:0006099">
    <property type="term" value="P:tricarboxylic acid cycle"/>
    <property type="evidence" value="ECO:0007669"/>
    <property type="project" value="TreeGrafter"/>
</dbReference>
<dbReference type="Pfam" id="PF03937">
    <property type="entry name" value="Sdh5"/>
    <property type="match status" value="1"/>
</dbReference>
<name>A0A4R2GNN8_9HYPH</name>
<evidence type="ECO:0000256" key="2">
    <source>
        <dbReference type="ARBA" id="ARBA00019418"/>
    </source>
</evidence>
<dbReference type="InterPro" id="IPR036714">
    <property type="entry name" value="SDH_sf"/>
</dbReference>
<keyword evidence="3" id="KW-0143">Chaperone</keyword>
<dbReference type="Gene3D" id="1.10.150.250">
    <property type="entry name" value="Flavinator of succinate dehydrogenase"/>
    <property type="match status" value="1"/>
</dbReference>
<dbReference type="PANTHER" id="PTHR12469:SF2">
    <property type="entry name" value="SUCCINATE DEHYDROGENASE ASSEMBLY FACTOR 2, MITOCHONDRIAL"/>
    <property type="match status" value="1"/>
</dbReference>
<dbReference type="OrthoDB" id="9807264at2"/>
<evidence type="ECO:0000256" key="1">
    <source>
        <dbReference type="ARBA" id="ARBA00008571"/>
    </source>
</evidence>